<evidence type="ECO:0000313" key="2">
    <source>
        <dbReference type="Proteomes" id="UP000641386"/>
    </source>
</evidence>
<reference evidence="1" key="1">
    <citation type="journal article" date="2014" name="Int. J. Syst. Evol. Microbiol.">
        <title>Complete genome sequence of Corynebacterium casei LMG S-19264T (=DSM 44701T), isolated from a smear-ripened cheese.</title>
        <authorList>
            <consortium name="US DOE Joint Genome Institute (JGI-PGF)"/>
            <person name="Walter F."/>
            <person name="Albersmeier A."/>
            <person name="Kalinowski J."/>
            <person name="Ruckert C."/>
        </authorList>
    </citation>
    <scope>NUCLEOTIDE SEQUENCE</scope>
    <source>
        <strain evidence="1">JCM 3302</strain>
    </source>
</reference>
<comment type="caution">
    <text evidence="1">The sequence shown here is derived from an EMBL/GenBank/DDBJ whole genome shotgun (WGS) entry which is preliminary data.</text>
</comment>
<dbReference type="AlphaFoldDB" id="A0A919A0C6"/>
<dbReference type="RefSeq" id="WP_189902067.1">
    <property type="nucleotide sequence ID" value="NZ_BNBC01000017.1"/>
</dbReference>
<gene>
    <name evidence="1" type="ORF">GCM10014715_39850</name>
</gene>
<evidence type="ECO:0000313" key="1">
    <source>
        <dbReference type="EMBL" id="GHE80432.1"/>
    </source>
</evidence>
<accession>A0A919A0C6</accession>
<sequence>MALEKEREKPRVKIHISNDNLPSRARDAVNRLMEELQAADVEVETAGCQNFVSCGNYSLE</sequence>
<organism evidence="1 2">
    <name type="scientific">Streptomyces spiralis</name>
    <dbReference type="NCBI Taxonomy" id="66376"/>
    <lineage>
        <taxon>Bacteria</taxon>
        <taxon>Bacillati</taxon>
        <taxon>Actinomycetota</taxon>
        <taxon>Actinomycetes</taxon>
        <taxon>Kitasatosporales</taxon>
        <taxon>Streptomycetaceae</taxon>
        <taxon>Streptomyces</taxon>
    </lineage>
</organism>
<reference evidence="1" key="2">
    <citation type="submission" date="2020-09" db="EMBL/GenBank/DDBJ databases">
        <authorList>
            <person name="Sun Q."/>
            <person name="Ohkuma M."/>
        </authorList>
    </citation>
    <scope>NUCLEOTIDE SEQUENCE</scope>
    <source>
        <strain evidence="1">JCM 3302</strain>
    </source>
</reference>
<proteinExistence type="predicted"/>
<keyword evidence="2" id="KW-1185">Reference proteome</keyword>
<name>A0A919A0C6_9ACTN</name>
<dbReference type="EMBL" id="BNBC01000017">
    <property type="protein sequence ID" value="GHE80432.1"/>
    <property type="molecule type" value="Genomic_DNA"/>
</dbReference>
<protein>
    <submittedName>
        <fullName evidence="1">Uncharacterized protein</fullName>
    </submittedName>
</protein>
<dbReference type="Proteomes" id="UP000641386">
    <property type="component" value="Unassembled WGS sequence"/>
</dbReference>